<feature type="repeat" description="RCC1" evidence="2">
    <location>
        <begin position="577"/>
        <end position="604"/>
    </location>
</feature>
<reference evidence="5 6" key="1">
    <citation type="submission" date="2024-02" db="EMBL/GenBank/DDBJ databases">
        <authorList>
            <person name="Chen Y."/>
            <person name="Shah S."/>
            <person name="Dougan E. K."/>
            <person name="Thang M."/>
            <person name="Chan C."/>
        </authorList>
    </citation>
    <scope>NUCLEOTIDE SEQUENCE [LARGE SCALE GENOMIC DNA]</scope>
</reference>
<accession>A0ABP0LQV3</accession>
<evidence type="ECO:0000256" key="3">
    <source>
        <dbReference type="SAM" id="Coils"/>
    </source>
</evidence>
<organism evidence="5 6">
    <name type="scientific">Durusdinium trenchii</name>
    <dbReference type="NCBI Taxonomy" id="1381693"/>
    <lineage>
        <taxon>Eukaryota</taxon>
        <taxon>Sar</taxon>
        <taxon>Alveolata</taxon>
        <taxon>Dinophyceae</taxon>
        <taxon>Suessiales</taxon>
        <taxon>Symbiodiniaceae</taxon>
        <taxon>Durusdinium</taxon>
    </lineage>
</organism>
<feature type="region of interest" description="Disordered" evidence="4">
    <location>
        <begin position="1057"/>
        <end position="1082"/>
    </location>
</feature>
<dbReference type="InterPro" id="IPR051210">
    <property type="entry name" value="Ub_ligase/GEF_domain"/>
</dbReference>
<keyword evidence="6" id="KW-1185">Reference proteome</keyword>
<dbReference type="EMBL" id="CAXAMN010013558">
    <property type="protein sequence ID" value="CAK9041166.1"/>
    <property type="molecule type" value="Genomic_DNA"/>
</dbReference>
<feature type="compositionally biased region" description="Basic and acidic residues" evidence="4">
    <location>
        <begin position="661"/>
        <end position="674"/>
    </location>
</feature>
<dbReference type="Pfam" id="PF00415">
    <property type="entry name" value="RCC1"/>
    <property type="match status" value="2"/>
</dbReference>
<feature type="repeat" description="RCC1" evidence="2">
    <location>
        <begin position="523"/>
        <end position="576"/>
    </location>
</feature>
<protein>
    <submittedName>
        <fullName evidence="5">Uncharacterized protein</fullName>
    </submittedName>
</protein>
<dbReference type="Gene3D" id="2.130.10.30">
    <property type="entry name" value="Regulator of chromosome condensation 1/beta-lactamase-inhibitor protein II"/>
    <property type="match status" value="1"/>
</dbReference>
<sequence length="1082" mass="121489">MESCRPGDRLELAAGAGGRQVLPHEEAGSTPGRWEMRLIILGSQEAAGDVRTKMEKIRDKAHHQIEDLKKQKLIEAGIGAVGDFSPAEEHAQLTSERRWERSTQSALALEDQAGDRVIGDRVVDGGSGDSGDDGTPPSIGKERRLSKEEPDVLDDENEVISLGWLSQVQQQPRVGVVRASRDWPVMVDRGGSQKARCDDPFEVVARLQASVAEKLAEIEGMGTDLNFDEVETLRVMSQDLMAEGGRPFGRSDLEPSRALQEWRAELLSVLQLASLLSTALIDLTKKIEQVQLNHTELAIRDIKRQGFQLPSPPTGRVVGRRSHARACVARRSRRCGRMTHQRSGPVEGEDFIEFQDTQYVTGHIQRMYRFYMFLPEHGKPYKTMWVTDLDYVRKERDRCLELQKKKLEKRKKSQHNTLANMQTIAERQIYNDLKEHSWPESLPFWLLIKRFPHAPSSQASEKSAAEIYRKRDEERSAEILLETEIAALPLAPKASLGTSILERHRVLHVCLGREHGVLLSDAGIAFTWGDNRYGQLGRPPVLKEENGRPFPVVGLADYEVTQVSAGTHHCLALVAPGLVWSWGRNKDGQLGVGDFRDRIHPVEVCHPPILDGADSTLQPDCSVLVPDHQRLGPIEVDELTWTGHSLKGISADLRSASAAQGDRDAPHETDDCTVHRRGSLRGFDPTVWGQISSNFNVANTDKSRKSGIALVQNRPYLIFEQTLFRSQMRAGRVSISSTGCKVLHQDTFTEQLRAETLVQGVQDMQASINEERQHLAELNKTTTEAEAPAAQQHGGDEDELATLQDTIGQLERDIMLLERDIEAYGKSLESCDLRQAHNRKQLQQLQQQGTSLRDRQDQVSLNIYMAPKAGAERRKLEEQLTEVEEFVQANKNTRMTLLDQRAETDKEKQKILAQLANSRKQRERFQRRLDIVKDLSKSSKASSSGASDPLIKVLDKQCQEMSEYFSRRQSVGGESKDFLAAMKIHDADRAFLDQIEQKMKDVVDNVISNGTPERAERARLVNQMLVDMVNLRRSWCDMLQDRWASDGLDLSCFFEGSTKPSAADPREAGRRLRPSEGGDPPG</sequence>
<feature type="coiled-coil region" evidence="3">
    <location>
        <begin position="761"/>
        <end position="827"/>
    </location>
</feature>
<feature type="compositionally biased region" description="Basic and acidic residues" evidence="4">
    <location>
        <begin position="1064"/>
        <end position="1076"/>
    </location>
</feature>
<evidence type="ECO:0000256" key="2">
    <source>
        <dbReference type="PROSITE-ProRule" id="PRU00235"/>
    </source>
</evidence>
<feature type="compositionally biased region" description="Basic and acidic residues" evidence="4">
    <location>
        <begin position="140"/>
        <end position="150"/>
    </location>
</feature>
<gene>
    <name evidence="5" type="ORF">CCMP2556_LOCUS22091</name>
</gene>
<evidence type="ECO:0000313" key="6">
    <source>
        <dbReference type="Proteomes" id="UP001642484"/>
    </source>
</evidence>
<keyword evidence="1" id="KW-0677">Repeat</keyword>
<dbReference type="PROSITE" id="PS50012">
    <property type="entry name" value="RCC1_3"/>
    <property type="match status" value="2"/>
</dbReference>
<dbReference type="PANTHER" id="PTHR22870">
    <property type="entry name" value="REGULATOR OF CHROMOSOME CONDENSATION"/>
    <property type="match status" value="1"/>
</dbReference>
<feature type="region of interest" description="Disordered" evidence="4">
    <location>
        <begin position="657"/>
        <end position="676"/>
    </location>
</feature>
<evidence type="ECO:0000256" key="1">
    <source>
        <dbReference type="ARBA" id="ARBA00022737"/>
    </source>
</evidence>
<dbReference type="InterPro" id="IPR000408">
    <property type="entry name" value="Reg_chr_condens"/>
</dbReference>
<dbReference type="PANTHER" id="PTHR22870:SF466">
    <property type="entry name" value="ANKYRIN REPEAT-CONTAINING PROTEIN"/>
    <property type="match status" value="1"/>
</dbReference>
<feature type="coiled-coil region" evidence="3">
    <location>
        <begin position="908"/>
        <end position="935"/>
    </location>
</feature>
<comment type="caution">
    <text evidence="5">The sequence shown here is derived from an EMBL/GenBank/DDBJ whole genome shotgun (WGS) entry which is preliminary data.</text>
</comment>
<keyword evidence="3" id="KW-0175">Coiled coil</keyword>
<evidence type="ECO:0000256" key="4">
    <source>
        <dbReference type="SAM" id="MobiDB-lite"/>
    </source>
</evidence>
<dbReference type="InterPro" id="IPR009091">
    <property type="entry name" value="RCC1/BLIP-II"/>
</dbReference>
<feature type="region of interest" description="Disordered" evidence="4">
    <location>
        <begin position="117"/>
        <end position="151"/>
    </location>
</feature>
<proteinExistence type="predicted"/>
<dbReference type="SUPFAM" id="SSF50985">
    <property type="entry name" value="RCC1/BLIP-II"/>
    <property type="match status" value="1"/>
</dbReference>
<dbReference type="Proteomes" id="UP001642484">
    <property type="component" value="Unassembled WGS sequence"/>
</dbReference>
<evidence type="ECO:0000313" key="5">
    <source>
        <dbReference type="EMBL" id="CAK9041166.1"/>
    </source>
</evidence>
<name>A0ABP0LQV3_9DINO</name>